<dbReference type="Gene3D" id="3.30.920.10">
    <property type="entry name" value="Frataxin/CyaY"/>
    <property type="match status" value="1"/>
</dbReference>
<dbReference type="GO" id="GO:0016226">
    <property type="term" value="P:iron-sulfur cluster assembly"/>
    <property type="evidence" value="ECO:0007669"/>
    <property type="project" value="InterPro"/>
</dbReference>
<dbReference type="InterPro" id="IPR036524">
    <property type="entry name" value="Frataxin/CyaY_sf"/>
</dbReference>
<dbReference type="GO" id="GO:0006826">
    <property type="term" value="P:iron ion transport"/>
    <property type="evidence" value="ECO:0007669"/>
    <property type="project" value="UniProtKB-KW"/>
</dbReference>
<evidence type="ECO:0000256" key="8">
    <source>
        <dbReference type="ARBA" id="ARBA00023002"/>
    </source>
</evidence>
<keyword evidence="7" id="KW-0809">Transit peptide</keyword>
<dbReference type="EC" id="1.16.3.1" evidence="3"/>
<keyword evidence="6" id="KW-0410">Iron transport</keyword>
<dbReference type="Proteomes" id="UP000784294">
    <property type="component" value="Unassembled WGS sequence"/>
</dbReference>
<dbReference type="InterPro" id="IPR002908">
    <property type="entry name" value="Frataxin/CyaY"/>
</dbReference>
<dbReference type="GO" id="GO:0005739">
    <property type="term" value="C:mitochondrion"/>
    <property type="evidence" value="ECO:0007669"/>
    <property type="project" value="UniProtKB-SubCell"/>
</dbReference>
<evidence type="ECO:0000256" key="11">
    <source>
        <dbReference type="ARBA" id="ARBA00023128"/>
    </source>
</evidence>
<reference evidence="13" key="1">
    <citation type="submission" date="2018-11" db="EMBL/GenBank/DDBJ databases">
        <authorList>
            <consortium name="Pathogen Informatics"/>
        </authorList>
    </citation>
    <scope>NUCLEOTIDE SEQUENCE</scope>
</reference>
<dbReference type="PROSITE" id="PS01344">
    <property type="entry name" value="FRATAXIN_1"/>
    <property type="match status" value="1"/>
</dbReference>
<evidence type="ECO:0000256" key="3">
    <source>
        <dbReference type="ARBA" id="ARBA00013107"/>
    </source>
</evidence>
<evidence type="ECO:0000313" key="14">
    <source>
        <dbReference type="Proteomes" id="UP000784294"/>
    </source>
</evidence>
<keyword evidence="14" id="KW-1185">Reference proteome</keyword>
<dbReference type="GO" id="GO:0008199">
    <property type="term" value="F:ferric iron binding"/>
    <property type="evidence" value="ECO:0007669"/>
    <property type="project" value="InterPro"/>
</dbReference>
<dbReference type="NCBIfam" id="TIGR03421">
    <property type="entry name" value="FeS_CyaY"/>
    <property type="match status" value="1"/>
</dbReference>
<sequence length="161" mass="18506">MRICSSSILWFTSRLQNRLLYSITPHAQSIFSSSSQKAACSAESSLSLSEFLRASDELLRHLTDRFELLPEEISLSKDYDTNFFDGVLTINFGRGIGIYVINRQTPNRQIWLSSPKSGPKRFDYCTDSKNWICKRDFIKLSQLLEDEIFQIVGSRVFFGSK</sequence>
<dbReference type="NCBIfam" id="TIGR03422">
    <property type="entry name" value="mito_frataxin"/>
    <property type="match status" value="1"/>
</dbReference>
<evidence type="ECO:0000256" key="1">
    <source>
        <dbReference type="ARBA" id="ARBA00004173"/>
    </source>
</evidence>
<dbReference type="InterPro" id="IPR017789">
    <property type="entry name" value="Frataxin"/>
</dbReference>
<proteinExistence type="inferred from homology"/>
<dbReference type="PRINTS" id="PR00904">
    <property type="entry name" value="FRATAXIN"/>
</dbReference>
<evidence type="ECO:0000256" key="7">
    <source>
        <dbReference type="ARBA" id="ARBA00022946"/>
    </source>
</evidence>
<dbReference type="GO" id="GO:0034986">
    <property type="term" value="F:iron chaperone activity"/>
    <property type="evidence" value="ECO:0007669"/>
    <property type="project" value="TreeGrafter"/>
</dbReference>
<comment type="similarity">
    <text evidence="2">Belongs to the frataxin family.</text>
</comment>
<evidence type="ECO:0000256" key="9">
    <source>
        <dbReference type="ARBA" id="ARBA00023004"/>
    </source>
</evidence>
<dbReference type="SUPFAM" id="SSF55387">
    <property type="entry name" value="Frataxin/Nqo15-like"/>
    <property type="match status" value="1"/>
</dbReference>
<dbReference type="InterPro" id="IPR020895">
    <property type="entry name" value="Frataxin_CS"/>
</dbReference>
<name>A0A448XN62_9PLAT</name>
<evidence type="ECO:0000256" key="12">
    <source>
        <dbReference type="ARBA" id="ARBA00047990"/>
    </source>
</evidence>
<dbReference type="GO" id="GO:0008198">
    <property type="term" value="F:ferrous iron binding"/>
    <property type="evidence" value="ECO:0007669"/>
    <property type="project" value="TreeGrafter"/>
</dbReference>
<evidence type="ECO:0000256" key="4">
    <source>
        <dbReference type="ARBA" id="ARBA00022434"/>
    </source>
</evidence>
<keyword evidence="9" id="KW-0408">Iron</keyword>
<accession>A0A448XN62</accession>
<evidence type="ECO:0000256" key="2">
    <source>
        <dbReference type="ARBA" id="ARBA00008183"/>
    </source>
</evidence>
<keyword evidence="11" id="KW-0496">Mitochondrion</keyword>
<dbReference type="PANTHER" id="PTHR16821:SF2">
    <property type="entry name" value="FRATAXIN, MITOCHONDRIAL"/>
    <property type="match status" value="1"/>
</dbReference>
<keyword evidence="4" id="KW-0409">Iron storage</keyword>
<dbReference type="GO" id="GO:0006879">
    <property type="term" value="P:intracellular iron ion homeostasis"/>
    <property type="evidence" value="ECO:0007669"/>
    <property type="project" value="UniProtKB-KW"/>
</dbReference>
<comment type="subcellular location">
    <subcellularLocation>
        <location evidence="1">Mitochondrion</location>
    </subcellularLocation>
</comment>
<protein>
    <recommendedName>
        <fullName evidence="3">ferroxidase</fullName>
        <ecNumber evidence="3">1.16.3.1</ecNumber>
    </recommendedName>
</protein>
<evidence type="ECO:0000256" key="5">
    <source>
        <dbReference type="ARBA" id="ARBA00022448"/>
    </source>
</evidence>
<dbReference type="GO" id="GO:0004322">
    <property type="term" value="F:ferroxidase activity"/>
    <property type="evidence" value="ECO:0007669"/>
    <property type="project" value="UniProtKB-EC"/>
</dbReference>
<dbReference type="EMBL" id="CAAALY010266006">
    <property type="protein sequence ID" value="VEL40690.1"/>
    <property type="molecule type" value="Genomic_DNA"/>
</dbReference>
<evidence type="ECO:0000313" key="13">
    <source>
        <dbReference type="EMBL" id="VEL40690.1"/>
    </source>
</evidence>
<dbReference type="GO" id="GO:0051537">
    <property type="term" value="F:2 iron, 2 sulfur cluster binding"/>
    <property type="evidence" value="ECO:0007669"/>
    <property type="project" value="TreeGrafter"/>
</dbReference>
<gene>
    <name evidence="13" type="ORF">PXEA_LOCUS34130</name>
</gene>
<keyword evidence="10" id="KW-0406">Ion transport</keyword>
<keyword evidence="8" id="KW-0560">Oxidoreductase</keyword>
<dbReference type="Pfam" id="PF01491">
    <property type="entry name" value="Frataxin_Cyay"/>
    <property type="match status" value="1"/>
</dbReference>
<evidence type="ECO:0000256" key="10">
    <source>
        <dbReference type="ARBA" id="ARBA00023065"/>
    </source>
</evidence>
<dbReference type="AlphaFoldDB" id="A0A448XN62"/>
<dbReference type="OrthoDB" id="1897642at2759"/>
<organism evidence="13 14">
    <name type="scientific">Protopolystoma xenopodis</name>
    <dbReference type="NCBI Taxonomy" id="117903"/>
    <lineage>
        <taxon>Eukaryota</taxon>
        <taxon>Metazoa</taxon>
        <taxon>Spiralia</taxon>
        <taxon>Lophotrochozoa</taxon>
        <taxon>Platyhelminthes</taxon>
        <taxon>Monogenea</taxon>
        <taxon>Polyopisthocotylea</taxon>
        <taxon>Polystomatidea</taxon>
        <taxon>Polystomatidae</taxon>
        <taxon>Protopolystoma</taxon>
    </lineage>
</organism>
<dbReference type="SMART" id="SM01219">
    <property type="entry name" value="Frataxin_Cyay"/>
    <property type="match status" value="1"/>
</dbReference>
<dbReference type="PANTHER" id="PTHR16821">
    <property type="entry name" value="FRATAXIN"/>
    <property type="match status" value="1"/>
</dbReference>
<evidence type="ECO:0000256" key="6">
    <source>
        <dbReference type="ARBA" id="ARBA00022496"/>
    </source>
</evidence>
<dbReference type="PROSITE" id="PS50810">
    <property type="entry name" value="FRATAXIN_2"/>
    <property type="match status" value="1"/>
</dbReference>
<comment type="caution">
    <text evidence="13">The sequence shown here is derived from an EMBL/GenBank/DDBJ whole genome shotgun (WGS) entry which is preliminary data.</text>
</comment>
<comment type="catalytic activity">
    <reaction evidence="12">
        <text>4 Fe(2+) + O2 + 4 H(+) = 4 Fe(3+) + 2 H2O</text>
        <dbReference type="Rhea" id="RHEA:11148"/>
        <dbReference type="ChEBI" id="CHEBI:15377"/>
        <dbReference type="ChEBI" id="CHEBI:15378"/>
        <dbReference type="ChEBI" id="CHEBI:15379"/>
        <dbReference type="ChEBI" id="CHEBI:29033"/>
        <dbReference type="ChEBI" id="CHEBI:29034"/>
        <dbReference type="EC" id="1.16.3.1"/>
    </reaction>
</comment>
<keyword evidence="5" id="KW-0813">Transport</keyword>